<dbReference type="PANTHER" id="PTHR42988:SF2">
    <property type="entry name" value="CYCLIC NUCLEOTIDE PHOSPHODIESTERASE CBUA0032-RELATED"/>
    <property type="match status" value="1"/>
</dbReference>
<comment type="similarity">
    <text evidence="4">Belongs to the cyclic nucleotide phosphodiesterase class-III family.</text>
</comment>
<dbReference type="GO" id="GO:0046872">
    <property type="term" value="F:metal ion binding"/>
    <property type="evidence" value="ECO:0007669"/>
    <property type="project" value="UniProtKB-KW"/>
</dbReference>
<dbReference type="InterPro" id="IPR004843">
    <property type="entry name" value="Calcineurin-like_PHP"/>
</dbReference>
<name>A0AAE4Z821_9BACT</name>
<protein>
    <submittedName>
        <fullName evidence="6">Metallophosphoesterase</fullName>
    </submittedName>
</protein>
<feature type="domain" description="Calcineurin-like phosphoesterase" evidence="5">
    <location>
        <begin position="3"/>
        <end position="191"/>
    </location>
</feature>
<dbReference type="SUPFAM" id="SSF56300">
    <property type="entry name" value="Metallo-dependent phosphatases"/>
    <property type="match status" value="1"/>
</dbReference>
<accession>A0AAE4Z821</accession>
<comment type="caution">
    <text evidence="6">The sequence shown here is derived from an EMBL/GenBank/DDBJ whole genome shotgun (WGS) entry which is preliminary data.</text>
</comment>
<proteinExistence type="inferred from homology"/>
<dbReference type="CDD" id="cd07400">
    <property type="entry name" value="MPP_1"/>
    <property type="match status" value="1"/>
</dbReference>
<dbReference type="PANTHER" id="PTHR42988">
    <property type="entry name" value="PHOSPHOHYDROLASE"/>
    <property type="match status" value="1"/>
</dbReference>
<keyword evidence="1" id="KW-0479">Metal-binding</keyword>
<dbReference type="Proteomes" id="UP000702544">
    <property type="component" value="Unassembled WGS sequence"/>
</dbReference>
<evidence type="ECO:0000256" key="1">
    <source>
        <dbReference type="ARBA" id="ARBA00022723"/>
    </source>
</evidence>
<keyword evidence="3" id="KW-0408">Iron</keyword>
<dbReference type="InterPro" id="IPR029052">
    <property type="entry name" value="Metallo-depent_PP-like"/>
</dbReference>
<gene>
    <name evidence="6" type="ORF">GWO12_10555</name>
</gene>
<evidence type="ECO:0000256" key="4">
    <source>
        <dbReference type="ARBA" id="ARBA00025742"/>
    </source>
</evidence>
<evidence type="ECO:0000256" key="3">
    <source>
        <dbReference type="ARBA" id="ARBA00023004"/>
    </source>
</evidence>
<evidence type="ECO:0000313" key="7">
    <source>
        <dbReference type="Proteomes" id="UP000702544"/>
    </source>
</evidence>
<keyword evidence="2" id="KW-0378">Hydrolase</keyword>
<dbReference type="EMBL" id="JAACAK010000083">
    <property type="protein sequence ID" value="NIR75530.1"/>
    <property type="molecule type" value="Genomic_DNA"/>
</dbReference>
<dbReference type="InterPro" id="IPR050884">
    <property type="entry name" value="CNP_phosphodiesterase-III"/>
</dbReference>
<reference evidence="6 7" key="1">
    <citation type="submission" date="2020-01" db="EMBL/GenBank/DDBJ databases">
        <title>Genomes assembled from Gulf of Kutch pelagic sediment metagenomes.</title>
        <authorList>
            <person name="Chandrashekar M."/>
            <person name="Mahajan M.S."/>
            <person name="Dave K.J."/>
            <person name="Vatsa P."/>
            <person name="Nathani N.M."/>
        </authorList>
    </citation>
    <scope>NUCLEOTIDE SEQUENCE [LARGE SCALE GENOMIC DNA]</scope>
    <source>
        <strain evidence="6">KS3-K002</strain>
    </source>
</reference>
<dbReference type="Pfam" id="PF00149">
    <property type="entry name" value="Metallophos"/>
    <property type="match status" value="1"/>
</dbReference>
<dbReference type="Gene3D" id="3.60.21.10">
    <property type="match status" value="1"/>
</dbReference>
<dbReference type="GO" id="GO:0016787">
    <property type="term" value="F:hydrolase activity"/>
    <property type="evidence" value="ECO:0007669"/>
    <property type="project" value="UniProtKB-KW"/>
</dbReference>
<dbReference type="AlphaFoldDB" id="A0AAE4Z821"/>
<organism evidence="6 7">
    <name type="scientific">Candidatus Kutchimonas denitrificans</name>
    <dbReference type="NCBI Taxonomy" id="3056748"/>
    <lineage>
        <taxon>Bacteria</taxon>
        <taxon>Pseudomonadati</taxon>
        <taxon>Gemmatimonadota</taxon>
        <taxon>Gemmatimonadia</taxon>
        <taxon>Candidatus Palauibacterales</taxon>
        <taxon>Candidatus Palauibacteraceae</taxon>
        <taxon>Candidatus Kutchimonas</taxon>
    </lineage>
</organism>
<sequence length="285" mass="32080">MSTILHLSDLHFGAPFLSDVAEAVVDHAEALEPDVVVVSGDLTQRARMEQFREAAEYLQRFSRPVVVTPGNHDVPFYRFWARFFAPYAGYRRFIESELNTVTELSGLVLVALNSSRRFTLTNGRIRRSQLDFATRAFEDAEPSAVRVVVTHHHLAPAPDFIGGTVMPYARRAMARFTRLKVDLIMAGHMHRSYVGSSLDFFPGELQRHGIAIVQCGTTTSKRGRGRERFRNTLNVIRIGEGTIRVAHHAWFGELSRFMPISEHVFPLGARQYLGERSAAEIGVAK</sequence>
<evidence type="ECO:0000313" key="6">
    <source>
        <dbReference type="EMBL" id="NIR75530.1"/>
    </source>
</evidence>
<evidence type="ECO:0000256" key="2">
    <source>
        <dbReference type="ARBA" id="ARBA00022801"/>
    </source>
</evidence>
<evidence type="ECO:0000259" key="5">
    <source>
        <dbReference type="Pfam" id="PF00149"/>
    </source>
</evidence>